<dbReference type="Proteomes" id="UP000238701">
    <property type="component" value="Unassembled WGS sequence"/>
</dbReference>
<dbReference type="CDD" id="cd03143">
    <property type="entry name" value="A4_beta-galactosidase_middle_domain"/>
    <property type="match status" value="1"/>
</dbReference>
<accession>A0A2U3KE32</accession>
<sequence length="928" mass="101086">MIVALTAPAQAPSAKVEARPAAKAPSAAMAQAGLTEIMADPPGLLYQGVPAEIPQDDGMTGLRLELLRLGTTARLMQVVAHPDDEDGGMLTLQARGQGVSTLLMTLNRGEGGQNKIGSNLSDVLGVLRTLELLASDQFYGIQDRFSRVADFGFSKSVDETFEKWGGHDVALGDMVRVIRTFRPDVLVARFSGTERDGHGHHQASSILAKEAFRAAADPQRFPEQIAGGLEPWQAKKFYIGNVCPWGATTCPDANWTVKFNTGERNPQLGMSYVQFAMEGLRHQKSQGAANWTVDAGDRFTYYKLVDSVAPPAVGKDGHEKTFFDGIDTAWPGLAAQLGSGQKKVPQLRSELMKIATRVWEATEKANLNDASAAVTPLLEVVAGLQNVHDQVRSSTLTTAAKLDLLTRIAEKQQQAETALNLALGVRLTASVASEGGPSEAAPEEADPLATVSPGQEFLAAVTFHNGSKQPLTIDHIKLEVPAGWNTINGKTRPETVKPGGDLHADFRLRVPKDTPYTRPYWHRDDPDRDSLNHVDDERYATLPFPPPALRARVEYSVGGTGGTKTRNGISTVVVTPFLDNDGKPSTRPLAIVPLFSVELEPGTQVISMHNGSTSTAKVGVISNKTGEAHGTLSLELPQGWRSEPEQFAADFNRRSEKKDFEFKVFPSGLQEGRTTIRAVLESDGEKYSEGYTLVTRADLGSFYYYQPAQQRVSIVDVQAPHDLKIGYIMGAGDDIPTVLRQVGMDVTLIPAEKLANEDLSNYATIVVGIRAYDTQKDVVANNQKLLDFVSKGGTLLVQYNTGVGEFNSGKFTPYPAELSRARVSVEEAPVEILAPEDPVFHYPNAITEHDFDGWVQERGLYFMSKWDDHFQPLLACHDPGEDAQKGGLLRARYGKGMYIYTGYAFFRQLPAGVPGAVRLYVNLLSQKQ</sequence>
<dbReference type="Gene3D" id="3.40.50.880">
    <property type="match status" value="1"/>
</dbReference>
<dbReference type="AlphaFoldDB" id="A0A2U3KE32"/>
<reference evidence="3" key="1">
    <citation type="submission" date="2018-02" db="EMBL/GenBank/DDBJ databases">
        <authorList>
            <person name="Hausmann B."/>
        </authorList>
    </citation>
    <scope>NUCLEOTIDE SEQUENCE [LARGE SCALE GENOMIC DNA]</scope>
    <source>
        <strain evidence="3">Peat soil MAG SbA1</strain>
    </source>
</reference>
<feature type="domain" description="Alpha-galactosidase NEW3" evidence="1">
    <location>
        <begin position="452"/>
        <end position="516"/>
    </location>
</feature>
<evidence type="ECO:0000313" key="2">
    <source>
        <dbReference type="EMBL" id="SPF37934.1"/>
    </source>
</evidence>
<dbReference type="SUPFAM" id="SSF102588">
    <property type="entry name" value="LmbE-like"/>
    <property type="match status" value="1"/>
</dbReference>
<dbReference type="InterPro" id="IPR018905">
    <property type="entry name" value="A-galactase_NEW3"/>
</dbReference>
<dbReference type="Pfam" id="PF10633">
    <property type="entry name" value="NPCBM_assoc"/>
    <property type="match status" value="1"/>
</dbReference>
<gene>
    <name evidence="2" type="ORF">SBA1_190065</name>
</gene>
<dbReference type="SUPFAM" id="SSF52317">
    <property type="entry name" value="Class I glutamine amidotransferase-like"/>
    <property type="match status" value="1"/>
</dbReference>
<dbReference type="InterPro" id="IPR024078">
    <property type="entry name" value="LmbE-like_dom_sf"/>
</dbReference>
<dbReference type="InterPro" id="IPR003737">
    <property type="entry name" value="GlcNAc_PI_deacetylase-related"/>
</dbReference>
<protein>
    <recommendedName>
        <fullName evidence="1">Alpha-galactosidase NEW3 domain-containing protein</fullName>
    </recommendedName>
</protein>
<evidence type="ECO:0000313" key="3">
    <source>
        <dbReference type="Proteomes" id="UP000238701"/>
    </source>
</evidence>
<dbReference type="Gene3D" id="3.40.50.10320">
    <property type="entry name" value="LmbE-like"/>
    <property type="match status" value="1"/>
</dbReference>
<evidence type="ECO:0000259" key="1">
    <source>
        <dbReference type="Pfam" id="PF10633"/>
    </source>
</evidence>
<organism evidence="2 3">
    <name type="scientific">Candidatus Sulfotelmatobacter kueseliae</name>
    <dbReference type="NCBI Taxonomy" id="2042962"/>
    <lineage>
        <taxon>Bacteria</taxon>
        <taxon>Pseudomonadati</taxon>
        <taxon>Acidobacteriota</taxon>
        <taxon>Terriglobia</taxon>
        <taxon>Terriglobales</taxon>
        <taxon>Candidatus Korobacteraceae</taxon>
        <taxon>Candidatus Sulfotelmatobacter</taxon>
    </lineage>
</organism>
<dbReference type="Pfam" id="PF02585">
    <property type="entry name" value="PIG-L"/>
    <property type="match status" value="1"/>
</dbReference>
<dbReference type="EMBL" id="OMOD01000101">
    <property type="protein sequence ID" value="SPF37934.1"/>
    <property type="molecule type" value="Genomic_DNA"/>
</dbReference>
<proteinExistence type="predicted"/>
<name>A0A2U3KE32_9BACT</name>
<dbReference type="InterPro" id="IPR029062">
    <property type="entry name" value="Class_I_gatase-like"/>
</dbReference>